<dbReference type="AlphaFoldDB" id="A0A974SD54"/>
<sequence length="45" mass="4875">MSNKMGLTAAGIPNHSKINGGMLKTDRPIPSRSIRSRCGQESRYG</sequence>
<keyword evidence="3" id="KW-1185">Reference proteome</keyword>
<name>A0A974SD54_9BACL</name>
<proteinExistence type="predicted"/>
<dbReference type="KEGG" id="pson:JI735_31220"/>
<accession>A0A974SD54</accession>
<evidence type="ECO:0000313" key="2">
    <source>
        <dbReference type="EMBL" id="QQZ60866.1"/>
    </source>
</evidence>
<evidence type="ECO:0000256" key="1">
    <source>
        <dbReference type="SAM" id="MobiDB-lite"/>
    </source>
</evidence>
<dbReference type="Proteomes" id="UP000595841">
    <property type="component" value="Chromosome"/>
</dbReference>
<feature type="region of interest" description="Disordered" evidence="1">
    <location>
        <begin position="1"/>
        <end position="45"/>
    </location>
</feature>
<gene>
    <name evidence="2" type="ORF">JI735_31220</name>
</gene>
<protein>
    <submittedName>
        <fullName evidence="2">Uncharacterized protein</fullName>
    </submittedName>
</protein>
<reference evidence="2 3" key="1">
    <citation type="submission" date="2021-01" db="EMBL/GenBank/DDBJ databases">
        <title>Whole genome sequence of Paenibacillus sonchi LMG 24727 for comparative genomics.</title>
        <authorList>
            <person name="Lee G."/>
            <person name="Kim M.-J."/>
            <person name="Lim K."/>
            <person name="Shin J.-H."/>
        </authorList>
    </citation>
    <scope>NUCLEOTIDE SEQUENCE [LARGE SCALE GENOMIC DNA]</scope>
    <source>
        <strain evidence="2 3">LMG 24727</strain>
    </source>
</reference>
<evidence type="ECO:0000313" key="3">
    <source>
        <dbReference type="Proteomes" id="UP000595841"/>
    </source>
</evidence>
<dbReference type="RefSeq" id="WP_202676772.1">
    <property type="nucleotide sequence ID" value="NZ_CP068595.1"/>
</dbReference>
<dbReference type="EMBL" id="CP068595">
    <property type="protein sequence ID" value="QQZ60866.1"/>
    <property type="molecule type" value="Genomic_DNA"/>
</dbReference>
<organism evidence="2 3">
    <name type="scientific">Paenibacillus sonchi</name>
    <dbReference type="NCBI Taxonomy" id="373687"/>
    <lineage>
        <taxon>Bacteria</taxon>
        <taxon>Bacillati</taxon>
        <taxon>Bacillota</taxon>
        <taxon>Bacilli</taxon>
        <taxon>Bacillales</taxon>
        <taxon>Paenibacillaceae</taxon>
        <taxon>Paenibacillus</taxon>
        <taxon>Paenibacillus sonchi group</taxon>
    </lineage>
</organism>